<keyword evidence="2" id="KW-0472">Membrane</keyword>
<dbReference type="Proteomes" id="UP001225356">
    <property type="component" value="Unassembled WGS sequence"/>
</dbReference>
<feature type="compositionally biased region" description="Basic and acidic residues" evidence="1">
    <location>
        <begin position="1"/>
        <end position="17"/>
    </location>
</feature>
<dbReference type="EMBL" id="JAUSQU010000001">
    <property type="protein sequence ID" value="MDP9847094.1"/>
    <property type="molecule type" value="Genomic_DNA"/>
</dbReference>
<dbReference type="RefSeq" id="WP_307564076.1">
    <property type="nucleotide sequence ID" value="NZ_JAUSQU010000001.1"/>
</dbReference>
<organism evidence="3 4">
    <name type="scientific">Streptosporangium lutulentum</name>
    <dbReference type="NCBI Taxonomy" id="1461250"/>
    <lineage>
        <taxon>Bacteria</taxon>
        <taxon>Bacillati</taxon>
        <taxon>Actinomycetota</taxon>
        <taxon>Actinomycetes</taxon>
        <taxon>Streptosporangiales</taxon>
        <taxon>Streptosporangiaceae</taxon>
        <taxon>Streptosporangium</taxon>
    </lineage>
</organism>
<name>A0ABT9QK52_9ACTN</name>
<proteinExistence type="predicted"/>
<keyword evidence="4" id="KW-1185">Reference proteome</keyword>
<evidence type="ECO:0000313" key="4">
    <source>
        <dbReference type="Proteomes" id="UP001225356"/>
    </source>
</evidence>
<keyword evidence="2" id="KW-0812">Transmembrane</keyword>
<evidence type="ECO:0000256" key="1">
    <source>
        <dbReference type="SAM" id="MobiDB-lite"/>
    </source>
</evidence>
<evidence type="ECO:0000313" key="3">
    <source>
        <dbReference type="EMBL" id="MDP9847094.1"/>
    </source>
</evidence>
<feature type="region of interest" description="Disordered" evidence="1">
    <location>
        <begin position="1"/>
        <end position="25"/>
    </location>
</feature>
<feature type="transmembrane region" description="Helical" evidence="2">
    <location>
        <begin position="42"/>
        <end position="63"/>
    </location>
</feature>
<accession>A0ABT9QK52</accession>
<evidence type="ECO:0000256" key="2">
    <source>
        <dbReference type="SAM" id="Phobius"/>
    </source>
</evidence>
<sequence length="379" mass="40893">MSHTEHDLKETLAEHSEGGGGGTARLEEIIARGRRIRRRRRWAATGTAVAALAVVAVLTPVPLPGGGVTDARIAAEVREPEGEGVRLAGARFENVGKAETISFTPRSDRTSYRVSCAGPVQAFVRFGDQIDHSRCGNEQALGRHAIGRLEGTKEGITAKVEVFTVPDSQVPADITAEKELSSEDFDRVLAQARTGSGLWEIAIHDGGVSTRSCSPDICLYSGTTLATKGERNLAGLPNSHSVRGGYFTETKKRFSVKTVVDGPGQVYVRCEGEDMYAFIWASEGVLAVAQPCGAKPAKWEFQANGGGVLVAVVRRDQVPSEVDFMRDLQTGAAKAKQLLRTLKSEPGNWEVSVQRWDEPESKVKRSVAPDGTITSYFTR</sequence>
<keyword evidence="2" id="KW-1133">Transmembrane helix</keyword>
<comment type="caution">
    <text evidence="3">The sequence shown here is derived from an EMBL/GenBank/DDBJ whole genome shotgun (WGS) entry which is preliminary data.</text>
</comment>
<gene>
    <name evidence="3" type="ORF">J2853_006305</name>
</gene>
<protein>
    <submittedName>
        <fullName evidence="3">Uncharacterized protein</fullName>
    </submittedName>
</protein>
<reference evidence="3 4" key="1">
    <citation type="submission" date="2023-07" db="EMBL/GenBank/DDBJ databases">
        <title>Sequencing the genomes of 1000 actinobacteria strains.</title>
        <authorList>
            <person name="Klenk H.-P."/>
        </authorList>
    </citation>
    <scope>NUCLEOTIDE SEQUENCE [LARGE SCALE GENOMIC DNA]</scope>
    <source>
        <strain evidence="3 4">DSM 46740</strain>
    </source>
</reference>